<keyword evidence="8" id="KW-0902">Two-component regulatory system</keyword>
<protein>
    <recommendedName>
        <fullName evidence="2">histidine kinase</fullName>
        <ecNumber evidence="2">2.7.13.3</ecNumber>
    </recommendedName>
</protein>
<dbReference type="InterPro" id="IPR036890">
    <property type="entry name" value="HATPase_C_sf"/>
</dbReference>
<dbReference type="Pfam" id="PF02518">
    <property type="entry name" value="HATPase_c"/>
    <property type="match status" value="1"/>
</dbReference>
<keyword evidence="9" id="KW-1133">Transmembrane helix</keyword>
<comment type="catalytic activity">
    <reaction evidence="1">
        <text>ATP + protein L-histidine = ADP + protein N-phospho-L-histidine.</text>
        <dbReference type="EC" id="2.7.13.3"/>
    </reaction>
</comment>
<name>A0A7G3UMY5_STRT9</name>
<dbReference type="Pfam" id="PF07730">
    <property type="entry name" value="HisKA_3"/>
    <property type="match status" value="1"/>
</dbReference>
<evidence type="ECO:0000256" key="9">
    <source>
        <dbReference type="SAM" id="Phobius"/>
    </source>
</evidence>
<evidence type="ECO:0000256" key="6">
    <source>
        <dbReference type="ARBA" id="ARBA00022777"/>
    </source>
</evidence>
<dbReference type="InterPro" id="IPR011712">
    <property type="entry name" value="Sig_transdc_His_kin_sub3_dim/P"/>
</dbReference>
<gene>
    <name evidence="11" type="ORF">STSU_018940</name>
</gene>
<dbReference type="CDD" id="cd16917">
    <property type="entry name" value="HATPase_UhpB-NarQ-NarX-like"/>
    <property type="match status" value="1"/>
</dbReference>
<evidence type="ECO:0000256" key="8">
    <source>
        <dbReference type="ARBA" id="ARBA00023012"/>
    </source>
</evidence>
<feature type="transmembrane region" description="Helical" evidence="9">
    <location>
        <begin position="110"/>
        <end position="127"/>
    </location>
</feature>
<dbReference type="GO" id="GO:0005524">
    <property type="term" value="F:ATP binding"/>
    <property type="evidence" value="ECO:0007669"/>
    <property type="project" value="UniProtKB-KW"/>
</dbReference>
<dbReference type="Gene3D" id="3.30.565.10">
    <property type="entry name" value="Histidine kinase-like ATPase, C-terminal domain"/>
    <property type="match status" value="1"/>
</dbReference>
<keyword evidence="9" id="KW-0472">Membrane</keyword>
<keyword evidence="9" id="KW-0812">Transmembrane</keyword>
<keyword evidence="7" id="KW-0067">ATP-binding</keyword>
<dbReference type="Gene3D" id="1.20.5.1930">
    <property type="match status" value="1"/>
</dbReference>
<evidence type="ECO:0000313" key="11">
    <source>
        <dbReference type="EMBL" id="QKM71704.1"/>
    </source>
</evidence>
<evidence type="ECO:0000256" key="1">
    <source>
        <dbReference type="ARBA" id="ARBA00000085"/>
    </source>
</evidence>
<dbReference type="SMART" id="SM00387">
    <property type="entry name" value="HATPase_c"/>
    <property type="match status" value="1"/>
</dbReference>
<dbReference type="PANTHER" id="PTHR24421">
    <property type="entry name" value="NITRATE/NITRITE SENSOR PROTEIN NARX-RELATED"/>
    <property type="match status" value="1"/>
</dbReference>
<evidence type="ECO:0000256" key="2">
    <source>
        <dbReference type="ARBA" id="ARBA00012438"/>
    </source>
</evidence>
<evidence type="ECO:0000256" key="7">
    <source>
        <dbReference type="ARBA" id="ARBA00022840"/>
    </source>
</evidence>
<keyword evidence="4" id="KW-0808">Transferase</keyword>
<dbReference type="EMBL" id="CP029159">
    <property type="protein sequence ID" value="QKM71704.1"/>
    <property type="molecule type" value="Genomic_DNA"/>
</dbReference>
<dbReference type="AlphaFoldDB" id="A0A7G3UMY5"/>
<feature type="transmembrane region" description="Helical" evidence="9">
    <location>
        <begin position="133"/>
        <end position="151"/>
    </location>
</feature>
<evidence type="ECO:0000256" key="4">
    <source>
        <dbReference type="ARBA" id="ARBA00022679"/>
    </source>
</evidence>
<dbReference type="InterPro" id="IPR050482">
    <property type="entry name" value="Sensor_HK_TwoCompSys"/>
</dbReference>
<proteinExistence type="predicted"/>
<dbReference type="SUPFAM" id="SSF55874">
    <property type="entry name" value="ATPase domain of HSP90 chaperone/DNA topoisomerase II/histidine kinase"/>
    <property type="match status" value="1"/>
</dbReference>
<dbReference type="GO" id="GO:0046983">
    <property type="term" value="F:protein dimerization activity"/>
    <property type="evidence" value="ECO:0007669"/>
    <property type="project" value="InterPro"/>
</dbReference>
<dbReference type="Proteomes" id="UP000005940">
    <property type="component" value="Chromosome"/>
</dbReference>
<keyword evidence="3" id="KW-0597">Phosphoprotein</keyword>
<reference evidence="11 12" key="1">
    <citation type="journal article" date="2012" name="J. Bacteriol.">
        <title>Draft genome of Streptomyces tsukubaensis NRRL 18488, the producer of the clinically important immunosuppressant tacrolimus (FK506).</title>
        <authorList>
            <person name="Barreiro C."/>
            <person name="Prieto C."/>
            <person name="Sola-Landa A."/>
            <person name="Solera E."/>
            <person name="Martinez-Castro M."/>
            <person name="Perez-Redondo R."/>
            <person name="Garcia-Estrada C."/>
            <person name="Aparicio J.F."/>
            <person name="Fernandez-Martinez L.T."/>
            <person name="Santos-Aberturas J."/>
            <person name="Salehi-Najafabadi Z."/>
            <person name="Rodriguez-Garcia A."/>
            <person name="Tauch A."/>
            <person name="Martin J.F."/>
        </authorList>
    </citation>
    <scope>NUCLEOTIDE SEQUENCE [LARGE SCALE GENOMIC DNA]</scope>
    <source>
        <strain evidence="12">DSM 42081 / NBRC 108919 / NRRL 18488 / 9993</strain>
    </source>
</reference>
<evidence type="ECO:0000256" key="3">
    <source>
        <dbReference type="ARBA" id="ARBA00022553"/>
    </source>
</evidence>
<dbReference type="GO" id="GO:0016020">
    <property type="term" value="C:membrane"/>
    <property type="evidence" value="ECO:0007669"/>
    <property type="project" value="InterPro"/>
</dbReference>
<organism evidence="11 12">
    <name type="scientific">Streptomyces tsukubensis (strain DSM 42081 / NBRC 108919 / NRRL 18488 / 9993)</name>
    <dbReference type="NCBI Taxonomy" id="1114943"/>
    <lineage>
        <taxon>Bacteria</taxon>
        <taxon>Bacillati</taxon>
        <taxon>Actinomycetota</taxon>
        <taxon>Actinomycetes</taxon>
        <taxon>Kitasatosporales</taxon>
        <taxon>Streptomycetaceae</taxon>
        <taxon>Streptomyces</taxon>
    </lineage>
</organism>
<dbReference type="GO" id="GO:0000155">
    <property type="term" value="F:phosphorelay sensor kinase activity"/>
    <property type="evidence" value="ECO:0007669"/>
    <property type="project" value="InterPro"/>
</dbReference>
<evidence type="ECO:0000256" key="5">
    <source>
        <dbReference type="ARBA" id="ARBA00022741"/>
    </source>
</evidence>
<evidence type="ECO:0000259" key="10">
    <source>
        <dbReference type="SMART" id="SM00387"/>
    </source>
</evidence>
<accession>A0A7G3UMY5</accession>
<keyword evidence="6 11" id="KW-0418">Kinase</keyword>
<keyword evidence="12" id="KW-1185">Reference proteome</keyword>
<dbReference type="InterPro" id="IPR003594">
    <property type="entry name" value="HATPase_dom"/>
</dbReference>
<dbReference type="EC" id="2.7.13.3" evidence="2"/>
<dbReference type="PANTHER" id="PTHR24421:SF10">
    <property type="entry name" value="NITRATE_NITRITE SENSOR PROTEIN NARQ"/>
    <property type="match status" value="1"/>
</dbReference>
<sequence>MTALSWAGALAYPVLLYFAVRNEPELTGTRLLPSLLLAVLPFPLLRRRPLPALALMLTGSFTALLAADRQPLPWPAPGSPQTAQFGYLQALLTDIAVACIAAGRPRRTAAAAAVMTFAVQVAAVFHQRAGSELLVSHLLLLTLVLALAWMTGSMVRERRDHAETVRTQTAAQAVMAERLRIARELHDMVAHSIGIIAIQAGTGRRVIDTQPDEARKALAVIETTSRDTLAGLRRMLGALRRADPEGVPLTTAPGLGDLERLAEITGDGGVRVDLDRRGEHRELPAEVELSAFRIVQEAVTNVVRHAGADRCRVVVDYREDELLVEITDDGRGAAAATAGSGYGLTGMRERAVLLHGRFTAGPRPDGGFRVTAALPVPAARS</sequence>
<feature type="domain" description="Histidine kinase/HSP90-like ATPase" evidence="10">
    <location>
        <begin position="286"/>
        <end position="378"/>
    </location>
</feature>
<keyword evidence="5" id="KW-0547">Nucleotide-binding</keyword>
<evidence type="ECO:0000313" key="12">
    <source>
        <dbReference type="Proteomes" id="UP000005940"/>
    </source>
</evidence>